<name>A0A4Q0XIK6_9FLAO</name>
<dbReference type="PANTHER" id="PTHR10900">
    <property type="entry name" value="PERIOSTIN-RELATED"/>
    <property type="match status" value="1"/>
</dbReference>
<dbReference type="SMART" id="SM00554">
    <property type="entry name" value="FAS1"/>
    <property type="match status" value="1"/>
</dbReference>
<dbReference type="PROSITE" id="PS51257">
    <property type="entry name" value="PROKAR_LIPOPROTEIN"/>
    <property type="match status" value="1"/>
</dbReference>
<feature type="domain" description="FAS1" evidence="3">
    <location>
        <begin position="68"/>
        <end position="212"/>
    </location>
</feature>
<dbReference type="Gene3D" id="2.30.180.10">
    <property type="entry name" value="FAS1 domain"/>
    <property type="match status" value="1"/>
</dbReference>
<dbReference type="Proteomes" id="UP000289792">
    <property type="component" value="Unassembled WGS sequence"/>
</dbReference>
<dbReference type="RefSeq" id="WP_129017377.1">
    <property type="nucleotide sequence ID" value="NZ_SDDZ01000005.1"/>
</dbReference>
<reference evidence="4 5" key="1">
    <citation type="submission" date="2019-01" db="EMBL/GenBank/DDBJ databases">
        <title>Genome sequence of the Antarctic species Gelidibacter gilvus ACAM 158(T).</title>
        <authorList>
            <person name="Bowman J.P."/>
        </authorList>
    </citation>
    <scope>NUCLEOTIDE SEQUENCE [LARGE SCALE GENOMIC DNA]</scope>
    <source>
        <strain evidence="4 5">IC158</strain>
    </source>
</reference>
<evidence type="ECO:0000313" key="5">
    <source>
        <dbReference type="Proteomes" id="UP000289792"/>
    </source>
</evidence>
<dbReference type="FunFam" id="2.30.180.10:FF:000032">
    <property type="entry name" value="Fasciclin domain-containing protein, putative"/>
    <property type="match status" value="1"/>
</dbReference>
<gene>
    <name evidence="4" type="ORF">ESZ48_10390</name>
</gene>
<dbReference type="GO" id="GO:0007155">
    <property type="term" value="P:cell adhesion"/>
    <property type="evidence" value="ECO:0007669"/>
    <property type="project" value="TreeGrafter"/>
</dbReference>
<organism evidence="4 5">
    <name type="scientific">Gelidibacter gilvus</name>
    <dbReference type="NCBI Taxonomy" id="59602"/>
    <lineage>
        <taxon>Bacteria</taxon>
        <taxon>Pseudomonadati</taxon>
        <taxon>Bacteroidota</taxon>
        <taxon>Flavobacteriia</taxon>
        <taxon>Flavobacteriales</taxon>
        <taxon>Flavobacteriaceae</taxon>
        <taxon>Gelidibacter</taxon>
    </lineage>
</organism>
<dbReference type="PANTHER" id="PTHR10900:SF77">
    <property type="entry name" value="FI19380P1"/>
    <property type="match status" value="1"/>
</dbReference>
<protein>
    <submittedName>
        <fullName evidence="4">Fasciclin domain-containing protein</fullName>
    </submittedName>
</protein>
<evidence type="ECO:0000256" key="1">
    <source>
        <dbReference type="SAM" id="Coils"/>
    </source>
</evidence>
<dbReference type="GO" id="GO:0050839">
    <property type="term" value="F:cell adhesion molecule binding"/>
    <property type="evidence" value="ECO:0007669"/>
    <property type="project" value="TreeGrafter"/>
</dbReference>
<dbReference type="GO" id="GO:0030198">
    <property type="term" value="P:extracellular matrix organization"/>
    <property type="evidence" value="ECO:0007669"/>
    <property type="project" value="TreeGrafter"/>
</dbReference>
<evidence type="ECO:0000256" key="2">
    <source>
        <dbReference type="SAM" id="SignalP"/>
    </source>
</evidence>
<dbReference type="InterPro" id="IPR000782">
    <property type="entry name" value="FAS1_domain"/>
</dbReference>
<dbReference type="PROSITE" id="PS50213">
    <property type="entry name" value="FAS1"/>
    <property type="match status" value="1"/>
</dbReference>
<evidence type="ECO:0000259" key="3">
    <source>
        <dbReference type="PROSITE" id="PS50213"/>
    </source>
</evidence>
<keyword evidence="5" id="KW-1185">Reference proteome</keyword>
<dbReference type="AlphaFoldDB" id="A0A4Q0XIK6"/>
<keyword evidence="1" id="KW-0175">Coiled coil</keyword>
<dbReference type="InterPro" id="IPR050904">
    <property type="entry name" value="Adhesion/Biosynth-related"/>
</dbReference>
<feature type="chain" id="PRO_5020390686" evidence="2">
    <location>
        <begin position="22"/>
        <end position="216"/>
    </location>
</feature>
<feature type="coiled-coil region" evidence="1">
    <location>
        <begin position="28"/>
        <end position="67"/>
    </location>
</feature>
<dbReference type="Pfam" id="PF02469">
    <property type="entry name" value="Fasciclin"/>
    <property type="match status" value="1"/>
</dbReference>
<dbReference type="OrthoDB" id="9800666at2"/>
<dbReference type="InterPro" id="IPR036378">
    <property type="entry name" value="FAS1_dom_sf"/>
</dbReference>
<dbReference type="GO" id="GO:0031012">
    <property type="term" value="C:extracellular matrix"/>
    <property type="evidence" value="ECO:0007669"/>
    <property type="project" value="TreeGrafter"/>
</dbReference>
<evidence type="ECO:0000313" key="4">
    <source>
        <dbReference type="EMBL" id="RXJ49851.1"/>
    </source>
</evidence>
<comment type="caution">
    <text evidence="4">The sequence shown here is derived from an EMBL/GenBank/DDBJ whole genome shotgun (WGS) entry which is preliminary data.</text>
</comment>
<proteinExistence type="predicted"/>
<sequence length="216" mass="23365">MIIKKSSILFAAALTAFVFMSSCEDGKKKEEQLKIETERVEMEAAENAKMEMEAKEAKEAKIKEEARANSIAGQAMMNKDLSTLAGALQAADLSAMLSEPGEYTVFAPSNQAFEKLPQKKRDELMLPENKEMLANVLTYHVVPGVITSDKFAAAIKGANGSYTFKTVKGEDLTASMSGDQFVIKDGSGKKAQVILGNVPASNGIIYIIDTVLMAKK</sequence>
<feature type="signal peptide" evidence="2">
    <location>
        <begin position="1"/>
        <end position="21"/>
    </location>
</feature>
<keyword evidence="2" id="KW-0732">Signal</keyword>
<dbReference type="EMBL" id="SDDZ01000005">
    <property type="protein sequence ID" value="RXJ49851.1"/>
    <property type="molecule type" value="Genomic_DNA"/>
</dbReference>
<accession>A0A4Q0XIK6</accession>
<dbReference type="GO" id="GO:0005615">
    <property type="term" value="C:extracellular space"/>
    <property type="evidence" value="ECO:0007669"/>
    <property type="project" value="TreeGrafter"/>
</dbReference>
<dbReference type="SUPFAM" id="SSF82153">
    <property type="entry name" value="FAS1 domain"/>
    <property type="match status" value="1"/>
</dbReference>